<protein>
    <submittedName>
        <fullName evidence="1">Uncharacterized protein</fullName>
    </submittedName>
</protein>
<sequence length="30" mass="3541">DKLILIDSKLTYRMMGTELSSLREFFAFQS</sequence>
<dbReference type="AlphaFoldDB" id="X1UF04"/>
<accession>X1UF04</accession>
<dbReference type="EMBL" id="BARW01019064">
    <property type="protein sequence ID" value="GAI90919.1"/>
    <property type="molecule type" value="Genomic_DNA"/>
</dbReference>
<proteinExistence type="predicted"/>
<feature type="non-terminal residue" evidence="1">
    <location>
        <position position="1"/>
    </location>
</feature>
<name>X1UF04_9ZZZZ</name>
<comment type="caution">
    <text evidence="1">The sequence shown here is derived from an EMBL/GenBank/DDBJ whole genome shotgun (WGS) entry which is preliminary data.</text>
</comment>
<reference evidence="1" key="1">
    <citation type="journal article" date="2014" name="Front. Microbiol.">
        <title>High frequency of phylogenetically diverse reductive dehalogenase-homologous genes in deep subseafloor sedimentary metagenomes.</title>
        <authorList>
            <person name="Kawai M."/>
            <person name="Futagami T."/>
            <person name="Toyoda A."/>
            <person name="Takaki Y."/>
            <person name="Nishi S."/>
            <person name="Hori S."/>
            <person name="Arai W."/>
            <person name="Tsubouchi T."/>
            <person name="Morono Y."/>
            <person name="Uchiyama I."/>
            <person name="Ito T."/>
            <person name="Fujiyama A."/>
            <person name="Inagaki F."/>
            <person name="Takami H."/>
        </authorList>
    </citation>
    <scope>NUCLEOTIDE SEQUENCE</scope>
    <source>
        <strain evidence="1">Expedition CK06-06</strain>
    </source>
</reference>
<organism evidence="1">
    <name type="scientific">marine sediment metagenome</name>
    <dbReference type="NCBI Taxonomy" id="412755"/>
    <lineage>
        <taxon>unclassified sequences</taxon>
        <taxon>metagenomes</taxon>
        <taxon>ecological metagenomes</taxon>
    </lineage>
</organism>
<evidence type="ECO:0000313" key="1">
    <source>
        <dbReference type="EMBL" id="GAI90919.1"/>
    </source>
</evidence>
<gene>
    <name evidence="1" type="ORF">S12H4_32499</name>
</gene>